<proteinExistence type="predicted"/>
<evidence type="ECO:0000313" key="1">
    <source>
        <dbReference type="EMBL" id="OUD01494.1"/>
    </source>
</evidence>
<dbReference type="RefSeq" id="WP_086602253.1">
    <property type="nucleotide sequence ID" value="NZ_NGFN01000117.1"/>
</dbReference>
<evidence type="ECO:0000313" key="2">
    <source>
        <dbReference type="Proteomes" id="UP000195105"/>
    </source>
</evidence>
<accession>A0A243S2H1</accession>
<reference evidence="1 2" key="1">
    <citation type="submission" date="2017-05" db="EMBL/GenBank/DDBJ databases">
        <title>Biotechnological potential of actinobacteria isolated from South African environments.</title>
        <authorList>
            <person name="Le Roes-Hill M."/>
            <person name="Prins A."/>
            <person name="Durrell K.A."/>
        </authorList>
    </citation>
    <scope>NUCLEOTIDE SEQUENCE [LARGE SCALE GENOMIC DNA]</scope>
    <source>
        <strain evidence="1 2">HMC13</strain>
    </source>
</reference>
<comment type="caution">
    <text evidence="1">The sequence shown here is derived from an EMBL/GenBank/DDBJ whole genome shotgun (WGS) entry which is preliminary data.</text>
</comment>
<keyword evidence="2" id="KW-1185">Reference proteome</keyword>
<dbReference type="EMBL" id="NGFN01000117">
    <property type="protein sequence ID" value="OUD01494.1"/>
    <property type="molecule type" value="Genomic_DNA"/>
</dbReference>
<protein>
    <submittedName>
        <fullName evidence="1">Uncharacterized protein</fullName>
    </submittedName>
</protein>
<dbReference type="Proteomes" id="UP000195105">
    <property type="component" value="Unassembled WGS sequence"/>
</dbReference>
<gene>
    <name evidence="1" type="ORF">CA983_19840</name>
</gene>
<organism evidence="1 2">
    <name type="scientific">Streptomyces swartbergensis</name>
    <dbReference type="NCBI Taxonomy" id="487165"/>
    <lineage>
        <taxon>Bacteria</taxon>
        <taxon>Bacillati</taxon>
        <taxon>Actinomycetota</taxon>
        <taxon>Actinomycetes</taxon>
        <taxon>Kitasatosporales</taxon>
        <taxon>Streptomycetaceae</taxon>
        <taxon>Streptomyces</taxon>
    </lineage>
</organism>
<dbReference type="AlphaFoldDB" id="A0A243S2H1"/>
<name>A0A243S2H1_9ACTN</name>
<sequence>MQLPAYWIPRPSARLDRRTRTCFDRLLDTALDHGPDRPLDYRLAAPKWQFLCHVADRADVVLHGTGDPGIRRFEPRRPADPLDFSSRHAVFAATDGIWPMFYAVLDRDRQPGTRTCNACVRVGDATGRLGEPHYFFSVTRTALARRPWRTGTVYLLPATGFERQPPIPTADGTVRVAQAASGTPVEPVARLQVQPADFPILHRVHGHDDAVLAARAAADPEGFPWFEG</sequence>